<evidence type="ECO:0000313" key="3">
    <source>
        <dbReference type="Proteomes" id="UP001071230"/>
    </source>
</evidence>
<name>A0A8S0W3L7_9FIRM</name>
<dbReference type="Proteomes" id="UP000836597">
    <property type="component" value="Chromosome"/>
</dbReference>
<dbReference type="KEGG" id="aacx:DEACI_2487"/>
<accession>A0A8S0W3L7</accession>
<reference evidence="1" key="2">
    <citation type="submission" date="2020-01" db="EMBL/GenBank/DDBJ databases">
        <authorList>
            <person name="Hornung B."/>
        </authorList>
    </citation>
    <scope>NUCLEOTIDE SEQUENCE</scope>
    <source>
        <strain evidence="1">PacBioINE</strain>
    </source>
</reference>
<gene>
    <name evidence="1" type="ORF">DEACI_2487</name>
    <name evidence="2" type="ORF">DEACI_3818</name>
</gene>
<proteinExistence type="predicted"/>
<reference evidence="2" key="1">
    <citation type="submission" date="2014-11" db="EMBL/GenBank/DDBJ databases">
        <authorList>
            <person name="Hornung B.V."/>
        </authorList>
    </citation>
    <scope>NUCLEOTIDE SEQUENCE</scope>
    <source>
        <strain evidence="2">INE</strain>
    </source>
</reference>
<evidence type="ECO:0000313" key="1">
    <source>
        <dbReference type="EMBL" id="CAA7601818.1"/>
    </source>
</evidence>
<evidence type="ECO:0000313" key="2">
    <source>
        <dbReference type="EMBL" id="CEJ09334.1"/>
    </source>
</evidence>
<sequence length="33" mass="3677">MSQNEKKIIEAILASVGLEHLQPTRDARSGRNN</sequence>
<protein>
    <submittedName>
        <fullName evidence="1">Uncharacterized protein</fullName>
    </submittedName>
</protein>
<dbReference type="Proteomes" id="UP001071230">
    <property type="component" value="Unassembled WGS sequence"/>
</dbReference>
<dbReference type="EMBL" id="CDGJ01000125">
    <property type="protein sequence ID" value="CEJ09334.1"/>
    <property type="molecule type" value="Genomic_DNA"/>
</dbReference>
<organism evidence="1">
    <name type="scientific">Acididesulfobacillus acetoxydans</name>
    <dbReference type="NCBI Taxonomy" id="1561005"/>
    <lineage>
        <taxon>Bacteria</taxon>
        <taxon>Bacillati</taxon>
        <taxon>Bacillota</taxon>
        <taxon>Clostridia</taxon>
        <taxon>Eubacteriales</taxon>
        <taxon>Peptococcaceae</taxon>
        <taxon>Acididesulfobacillus</taxon>
    </lineage>
</organism>
<dbReference type="EMBL" id="LR746496">
    <property type="protein sequence ID" value="CAA7601818.1"/>
    <property type="molecule type" value="Genomic_DNA"/>
</dbReference>
<dbReference type="AlphaFoldDB" id="A0A8S0W3L7"/>
<keyword evidence="3" id="KW-1185">Reference proteome</keyword>